<dbReference type="PROSITE" id="PS50977">
    <property type="entry name" value="HTH_TETR_2"/>
    <property type="match status" value="1"/>
</dbReference>
<dbReference type="AlphaFoldDB" id="A0A2P4UDK5"/>
<dbReference type="PANTHER" id="PTHR30055:SF220">
    <property type="entry name" value="TETR-FAMILY REGULATORY PROTEIN"/>
    <property type="match status" value="1"/>
</dbReference>
<evidence type="ECO:0000313" key="7">
    <source>
        <dbReference type="Proteomes" id="UP000242367"/>
    </source>
</evidence>
<dbReference type="EMBL" id="MTBP01000003">
    <property type="protein sequence ID" value="POM23125.1"/>
    <property type="molecule type" value="Genomic_DNA"/>
</dbReference>
<dbReference type="Proteomes" id="UP000242367">
    <property type="component" value="Unassembled WGS sequence"/>
</dbReference>
<dbReference type="InterPro" id="IPR050109">
    <property type="entry name" value="HTH-type_TetR-like_transc_reg"/>
</dbReference>
<dbReference type="InterPro" id="IPR001647">
    <property type="entry name" value="HTH_TetR"/>
</dbReference>
<proteinExistence type="predicted"/>
<name>A0A2P4UDK5_9ACTN</name>
<reference evidence="6 7" key="1">
    <citation type="journal article" date="2017" name="Chemistry">
        <title>Isolation, Biosynthesis and Chemical Modifications of Rubterolones A-F: Rare Tropolone Alkaloids from Actinomadura sp. 5-2.</title>
        <authorList>
            <person name="Guo H."/>
            <person name="Benndorf R."/>
            <person name="Leichnitz D."/>
            <person name="Klassen J.L."/>
            <person name="Vollmers J."/>
            <person name="Gorls H."/>
            <person name="Steinacker M."/>
            <person name="Weigel C."/>
            <person name="Dahse H.M."/>
            <person name="Kaster A.K."/>
            <person name="de Beer Z.W."/>
            <person name="Poulsen M."/>
            <person name="Beemelmanns C."/>
        </authorList>
    </citation>
    <scope>NUCLEOTIDE SEQUENCE [LARGE SCALE GENOMIC DNA]</scope>
    <source>
        <strain evidence="6 7">5-2</strain>
    </source>
</reference>
<dbReference type="InterPro" id="IPR025996">
    <property type="entry name" value="MT1864/Rv1816-like_C"/>
</dbReference>
<dbReference type="GO" id="GO:0003700">
    <property type="term" value="F:DNA-binding transcription factor activity"/>
    <property type="evidence" value="ECO:0007669"/>
    <property type="project" value="TreeGrafter"/>
</dbReference>
<evidence type="ECO:0000256" key="3">
    <source>
        <dbReference type="ARBA" id="ARBA00023163"/>
    </source>
</evidence>
<dbReference type="GO" id="GO:0000976">
    <property type="term" value="F:transcription cis-regulatory region binding"/>
    <property type="evidence" value="ECO:0007669"/>
    <property type="project" value="TreeGrafter"/>
</dbReference>
<gene>
    <name evidence="6" type="ORF">BTM25_42770</name>
</gene>
<keyword evidence="2 4" id="KW-0238">DNA-binding</keyword>
<keyword evidence="7" id="KW-1185">Reference proteome</keyword>
<accession>A0A2P4UDK5</accession>
<evidence type="ECO:0000259" key="5">
    <source>
        <dbReference type="PROSITE" id="PS50977"/>
    </source>
</evidence>
<evidence type="ECO:0000256" key="1">
    <source>
        <dbReference type="ARBA" id="ARBA00023015"/>
    </source>
</evidence>
<feature type="DNA-binding region" description="H-T-H motif" evidence="4">
    <location>
        <begin position="30"/>
        <end position="49"/>
    </location>
</feature>
<dbReference type="PANTHER" id="PTHR30055">
    <property type="entry name" value="HTH-TYPE TRANSCRIPTIONAL REGULATOR RUTR"/>
    <property type="match status" value="1"/>
</dbReference>
<dbReference type="RefSeq" id="WP_103564800.1">
    <property type="nucleotide sequence ID" value="NZ_MTBP01000003.1"/>
</dbReference>
<keyword evidence="3" id="KW-0804">Transcription</keyword>
<dbReference type="PRINTS" id="PR00455">
    <property type="entry name" value="HTHTETR"/>
</dbReference>
<comment type="caution">
    <text evidence="6">The sequence shown here is derived from an EMBL/GenBank/DDBJ whole genome shotgun (WGS) entry which is preliminary data.</text>
</comment>
<evidence type="ECO:0000256" key="2">
    <source>
        <dbReference type="ARBA" id="ARBA00023125"/>
    </source>
</evidence>
<evidence type="ECO:0000313" key="6">
    <source>
        <dbReference type="EMBL" id="POM23125.1"/>
    </source>
</evidence>
<protein>
    <submittedName>
        <fullName evidence="6">Transcriptional regulator BetI</fullName>
    </submittedName>
</protein>
<dbReference type="Pfam" id="PF13305">
    <property type="entry name" value="TetR_C_33"/>
    <property type="match status" value="1"/>
</dbReference>
<dbReference type="SUPFAM" id="SSF48498">
    <property type="entry name" value="Tetracyclin repressor-like, C-terminal domain"/>
    <property type="match status" value="1"/>
</dbReference>
<evidence type="ECO:0000256" key="4">
    <source>
        <dbReference type="PROSITE-ProRule" id="PRU00335"/>
    </source>
</evidence>
<organism evidence="6 7">
    <name type="scientific">Actinomadura rubteroloni</name>
    <dbReference type="NCBI Taxonomy" id="1926885"/>
    <lineage>
        <taxon>Bacteria</taxon>
        <taxon>Bacillati</taxon>
        <taxon>Actinomycetota</taxon>
        <taxon>Actinomycetes</taxon>
        <taxon>Streptosporangiales</taxon>
        <taxon>Thermomonosporaceae</taxon>
        <taxon>Actinomadura</taxon>
    </lineage>
</organism>
<keyword evidence="1" id="KW-0805">Transcription regulation</keyword>
<dbReference type="Gene3D" id="1.10.357.10">
    <property type="entry name" value="Tetracycline Repressor, domain 2"/>
    <property type="match status" value="1"/>
</dbReference>
<dbReference type="SUPFAM" id="SSF46689">
    <property type="entry name" value="Homeodomain-like"/>
    <property type="match status" value="1"/>
</dbReference>
<dbReference type="InterPro" id="IPR036271">
    <property type="entry name" value="Tet_transcr_reg_TetR-rel_C_sf"/>
</dbReference>
<dbReference type="InterPro" id="IPR009057">
    <property type="entry name" value="Homeodomain-like_sf"/>
</dbReference>
<dbReference type="Pfam" id="PF00440">
    <property type="entry name" value="TetR_N"/>
    <property type="match status" value="1"/>
</dbReference>
<sequence length="176" mass="18076">MSPYHHGDLRRTLLAEAAALIAERGPAAVSLRDLARRAGVSHAAPAHHFGDKTGLFTALAAEGHDLLAAALREPPATGLRDLGARYVAFAIGHPSHFAIMFRDDLLAAGDPELEAARKRSYAPLRDAVPDEDALLAAWSLAHGYATLVLAGAAAAPGAAARFPAIAAAAAVLGDGP</sequence>
<feature type="domain" description="HTH tetR-type" evidence="5">
    <location>
        <begin position="7"/>
        <end position="67"/>
    </location>
</feature>